<proteinExistence type="predicted"/>
<sequence length="120" mass="12874">MSTLDGRNILIVEDSPVVAPFTAELLGELGCVVVGPAPNIATARELIETAKIDAAIMDINIRGERVFPMCELLEARGIPFVLTSGYSGLAVPPKWADRPRLPKPYAIADVEAALAKLFED</sequence>
<feature type="modified residue" description="4-aspartylphosphate" evidence="1">
    <location>
        <position position="58"/>
    </location>
</feature>
<dbReference type="AlphaFoldDB" id="A0A7G9SIY2"/>
<feature type="domain" description="Response regulatory" evidence="2">
    <location>
        <begin position="8"/>
        <end position="118"/>
    </location>
</feature>
<evidence type="ECO:0000313" key="4">
    <source>
        <dbReference type="Proteomes" id="UP000515971"/>
    </source>
</evidence>
<dbReference type="SMART" id="SM00448">
    <property type="entry name" value="REC"/>
    <property type="match status" value="1"/>
</dbReference>
<dbReference type="Pfam" id="PF00072">
    <property type="entry name" value="Response_reg"/>
    <property type="match status" value="1"/>
</dbReference>
<dbReference type="KEGG" id="slut:H9L13_02430"/>
<dbReference type="EMBL" id="CP060718">
    <property type="protein sequence ID" value="QNN67807.1"/>
    <property type="molecule type" value="Genomic_DNA"/>
</dbReference>
<evidence type="ECO:0000256" key="1">
    <source>
        <dbReference type="PROSITE-ProRule" id="PRU00169"/>
    </source>
</evidence>
<evidence type="ECO:0000313" key="3">
    <source>
        <dbReference type="EMBL" id="QNN67807.1"/>
    </source>
</evidence>
<dbReference type="Proteomes" id="UP000515971">
    <property type="component" value="Chromosome"/>
</dbReference>
<evidence type="ECO:0000259" key="2">
    <source>
        <dbReference type="PROSITE" id="PS50110"/>
    </source>
</evidence>
<dbReference type="InterPro" id="IPR001789">
    <property type="entry name" value="Sig_transdc_resp-reg_receiver"/>
</dbReference>
<accession>A0A7G9SIY2</accession>
<gene>
    <name evidence="3" type="ORF">H9L13_02430</name>
</gene>
<reference evidence="3 4" key="1">
    <citation type="submission" date="2020-08" db="EMBL/GenBank/DDBJ databases">
        <title>Genome sequence of Sphingomonas lutea KCTC 23642T.</title>
        <authorList>
            <person name="Hyun D.-W."/>
            <person name="Bae J.-W."/>
        </authorList>
    </citation>
    <scope>NUCLEOTIDE SEQUENCE [LARGE SCALE GENOMIC DNA]</scope>
    <source>
        <strain evidence="3 4">KCTC 23642</strain>
    </source>
</reference>
<keyword evidence="1" id="KW-0597">Phosphoprotein</keyword>
<dbReference type="PROSITE" id="PS50110">
    <property type="entry name" value="RESPONSE_REGULATORY"/>
    <property type="match status" value="1"/>
</dbReference>
<name>A0A7G9SIY2_9SPHN</name>
<dbReference type="InterPro" id="IPR011006">
    <property type="entry name" value="CheY-like_superfamily"/>
</dbReference>
<dbReference type="SUPFAM" id="SSF52172">
    <property type="entry name" value="CheY-like"/>
    <property type="match status" value="1"/>
</dbReference>
<keyword evidence="4" id="KW-1185">Reference proteome</keyword>
<protein>
    <submittedName>
        <fullName evidence="3">Response regulator</fullName>
    </submittedName>
</protein>
<dbReference type="RefSeq" id="WP_187538715.1">
    <property type="nucleotide sequence ID" value="NZ_BAABJT010000001.1"/>
</dbReference>
<dbReference type="GO" id="GO:0000160">
    <property type="term" value="P:phosphorelay signal transduction system"/>
    <property type="evidence" value="ECO:0007669"/>
    <property type="project" value="InterPro"/>
</dbReference>
<organism evidence="3 4">
    <name type="scientific">Sphingomonas lutea</name>
    <dbReference type="NCBI Taxonomy" id="1045317"/>
    <lineage>
        <taxon>Bacteria</taxon>
        <taxon>Pseudomonadati</taxon>
        <taxon>Pseudomonadota</taxon>
        <taxon>Alphaproteobacteria</taxon>
        <taxon>Sphingomonadales</taxon>
        <taxon>Sphingomonadaceae</taxon>
        <taxon>Sphingomonas</taxon>
    </lineage>
</organism>
<dbReference type="Gene3D" id="3.40.50.2300">
    <property type="match status" value="1"/>
</dbReference>